<dbReference type="Pfam" id="PF00027">
    <property type="entry name" value="cNMP_binding"/>
    <property type="match status" value="2"/>
</dbReference>
<gene>
    <name evidence="3" type="ORF">SteCoe_6507</name>
</gene>
<dbReference type="CDD" id="cd00038">
    <property type="entry name" value="CAP_ED"/>
    <property type="match status" value="2"/>
</dbReference>
<dbReference type="PANTHER" id="PTHR23011:SF28">
    <property type="entry name" value="CYCLIC NUCLEOTIDE-BINDING DOMAIN CONTAINING PROTEIN"/>
    <property type="match status" value="1"/>
</dbReference>
<dbReference type="EMBL" id="MPUH01000090">
    <property type="protein sequence ID" value="OMJ91041.1"/>
    <property type="molecule type" value="Genomic_DNA"/>
</dbReference>
<accession>A0A1R2CPX2</accession>
<evidence type="ECO:0000313" key="3">
    <source>
        <dbReference type="EMBL" id="OMJ91041.1"/>
    </source>
</evidence>
<dbReference type="InterPro" id="IPR000595">
    <property type="entry name" value="cNMP-bd_dom"/>
</dbReference>
<evidence type="ECO:0000259" key="2">
    <source>
        <dbReference type="PROSITE" id="PS50042"/>
    </source>
</evidence>
<dbReference type="AlphaFoldDB" id="A0A1R2CPX2"/>
<dbReference type="PANTHER" id="PTHR23011">
    <property type="entry name" value="CYCLIC NUCLEOTIDE-BINDING DOMAIN CONTAINING PROTEIN"/>
    <property type="match status" value="1"/>
</dbReference>
<feature type="region of interest" description="Disordered" evidence="1">
    <location>
        <begin position="362"/>
        <end position="396"/>
    </location>
</feature>
<name>A0A1R2CPX2_9CILI</name>
<sequence>MERDKKICEYIKSLNSTAGYKIFKPQALLPEFYFKSKKLQTSNSSPLLNKTLPPLKNQPSKTFMTQLPNISKNKKTSFTKIFATCLKNKEEREYSEVIEVAKWLRDVIFFYPMSRVKLQKMGKVLSAKHYRRGEYLYLSNHPLQYLYIILNGDIDIILNNKKVDVRSLRDVVGENGLLDKTNSQCSARASTEVHVLYINITTFYGLLGSDQMKYSLDLMKILRNVELFSSVSTMKLSSLANRLKLINVTKGSIIYNYRQNPVSFFILTNGMVHEKIKTFSDVEDIKELKPGDHFGSRDLIFKCPRRSNAVAASNCVLYEVPRMSNAVAASNCVLYEVPISVFNMYLPKFAGVYDEDINNETVGSGNGSRVGSRDTNSANKTFSEASRRVERMSGAASRGLSRMDKITRIIVDREDEFD</sequence>
<organism evidence="3 4">
    <name type="scientific">Stentor coeruleus</name>
    <dbReference type="NCBI Taxonomy" id="5963"/>
    <lineage>
        <taxon>Eukaryota</taxon>
        <taxon>Sar</taxon>
        <taxon>Alveolata</taxon>
        <taxon>Ciliophora</taxon>
        <taxon>Postciliodesmatophora</taxon>
        <taxon>Heterotrichea</taxon>
        <taxon>Heterotrichida</taxon>
        <taxon>Stentoridae</taxon>
        <taxon>Stentor</taxon>
    </lineage>
</organism>
<dbReference type="SMART" id="SM00100">
    <property type="entry name" value="cNMP"/>
    <property type="match status" value="2"/>
</dbReference>
<dbReference type="Gene3D" id="2.60.120.10">
    <property type="entry name" value="Jelly Rolls"/>
    <property type="match status" value="2"/>
</dbReference>
<evidence type="ECO:0000313" key="4">
    <source>
        <dbReference type="Proteomes" id="UP000187209"/>
    </source>
</evidence>
<keyword evidence="4" id="KW-1185">Reference proteome</keyword>
<dbReference type="SUPFAM" id="SSF51206">
    <property type="entry name" value="cAMP-binding domain-like"/>
    <property type="match status" value="2"/>
</dbReference>
<dbReference type="InterPro" id="IPR018490">
    <property type="entry name" value="cNMP-bd_dom_sf"/>
</dbReference>
<dbReference type="InterPro" id="IPR014710">
    <property type="entry name" value="RmlC-like_jellyroll"/>
</dbReference>
<protein>
    <recommendedName>
        <fullName evidence="2">Cyclic nucleotide-binding domain-containing protein</fullName>
    </recommendedName>
</protein>
<comment type="caution">
    <text evidence="3">The sequence shown here is derived from an EMBL/GenBank/DDBJ whole genome shotgun (WGS) entry which is preliminary data.</text>
</comment>
<reference evidence="3 4" key="1">
    <citation type="submission" date="2016-11" db="EMBL/GenBank/DDBJ databases">
        <title>The macronuclear genome of Stentor coeruleus: a giant cell with tiny introns.</title>
        <authorList>
            <person name="Slabodnick M."/>
            <person name="Ruby J.G."/>
            <person name="Reiff S.B."/>
            <person name="Swart E.C."/>
            <person name="Gosai S."/>
            <person name="Prabakaran S."/>
            <person name="Witkowska E."/>
            <person name="Larue G.E."/>
            <person name="Fisher S."/>
            <person name="Freeman R.M."/>
            <person name="Gunawardena J."/>
            <person name="Chu W."/>
            <person name="Stover N.A."/>
            <person name="Gregory B.D."/>
            <person name="Nowacki M."/>
            <person name="Derisi J."/>
            <person name="Roy S.W."/>
            <person name="Marshall W.F."/>
            <person name="Sood P."/>
        </authorList>
    </citation>
    <scope>NUCLEOTIDE SEQUENCE [LARGE SCALE GENOMIC DNA]</scope>
    <source>
        <strain evidence="3">WM001</strain>
    </source>
</reference>
<dbReference type="PROSITE" id="PS50042">
    <property type="entry name" value="CNMP_BINDING_3"/>
    <property type="match status" value="2"/>
</dbReference>
<proteinExistence type="predicted"/>
<evidence type="ECO:0000256" key="1">
    <source>
        <dbReference type="SAM" id="MobiDB-lite"/>
    </source>
</evidence>
<feature type="domain" description="Cyclic nucleotide-binding" evidence="2">
    <location>
        <begin position="227"/>
        <end position="322"/>
    </location>
</feature>
<dbReference type="Proteomes" id="UP000187209">
    <property type="component" value="Unassembled WGS sequence"/>
</dbReference>
<feature type="compositionally biased region" description="Polar residues" evidence="1">
    <location>
        <begin position="374"/>
        <end position="384"/>
    </location>
</feature>
<feature type="domain" description="Cyclic nucleotide-binding" evidence="2">
    <location>
        <begin position="109"/>
        <end position="224"/>
    </location>
</feature>